<feature type="domain" description="RapZ C-terminal" evidence="6">
    <location>
        <begin position="164"/>
        <end position="283"/>
    </location>
</feature>
<dbReference type="PANTHER" id="PTHR30448:SF0">
    <property type="entry name" value="RNASE ADAPTER PROTEIN RAPZ"/>
    <property type="match status" value="1"/>
</dbReference>
<dbReference type="RefSeq" id="WP_163297900.1">
    <property type="nucleotide sequence ID" value="NZ_JAAGRR010000015.1"/>
</dbReference>
<dbReference type="EMBL" id="JAAGRR010000015">
    <property type="protein sequence ID" value="NDY41732.1"/>
    <property type="molecule type" value="Genomic_DNA"/>
</dbReference>
<evidence type="ECO:0000259" key="5">
    <source>
        <dbReference type="Pfam" id="PF03668"/>
    </source>
</evidence>
<dbReference type="Pfam" id="PF22740">
    <property type="entry name" value="PapZ_C"/>
    <property type="match status" value="1"/>
</dbReference>
<evidence type="ECO:0000256" key="1">
    <source>
        <dbReference type="ARBA" id="ARBA00022741"/>
    </source>
</evidence>
<name>A0A6N9TKE1_DISTH</name>
<evidence type="ECO:0000313" key="7">
    <source>
        <dbReference type="EMBL" id="NDY41732.1"/>
    </source>
</evidence>
<keyword evidence="2 4" id="KW-0067">ATP-binding</keyword>
<proteinExistence type="inferred from homology"/>
<keyword evidence="1 4" id="KW-0547">Nucleotide-binding</keyword>
<dbReference type="InterPro" id="IPR053931">
    <property type="entry name" value="RapZ_C"/>
</dbReference>
<dbReference type="GO" id="GO:0005524">
    <property type="term" value="F:ATP binding"/>
    <property type="evidence" value="ECO:0007669"/>
    <property type="project" value="UniProtKB-UniRule"/>
</dbReference>
<sequence length="296" mass="33452">MQVLVITGMSGSGKSTALKAFEDMGYGCVDNLPVTLLPAFLEVKEAGAAGPTRVALVMDIREETFLHRHREVFDQVRAAGFHLEVLFLDAKDEVLIRRFSQTRRTHPLSPQGSLTEGIRAERGQLAALRECADRILDTSNFNIHQLRQTLRTLYSPRTRLDRLILHLVSFGFKYGVPAEANLVLDVRFLANPYFDPALQPRDGRDPAVQDYVLRDEKTGEFLLRAEALLRFLVPLYRDEGKSYLVIAIGCTGGRHRSVALVEHFRRMFTASREEVIVTHRDIEKEHPETGKGAQGW</sequence>
<evidence type="ECO:0000259" key="6">
    <source>
        <dbReference type="Pfam" id="PF22740"/>
    </source>
</evidence>
<dbReference type="AlphaFoldDB" id="A0A6N9TKE1"/>
<evidence type="ECO:0000256" key="4">
    <source>
        <dbReference type="HAMAP-Rule" id="MF_00636"/>
    </source>
</evidence>
<gene>
    <name evidence="7" type="primary">rapZ</name>
    <name evidence="7" type="ORF">G3N55_02545</name>
</gene>
<feature type="binding site" evidence="4">
    <location>
        <begin position="8"/>
        <end position="15"/>
    </location>
    <ligand>
        <name>ATP</name>
        <dbReference type="ChEBI" id="CHEBI:30616"/>
    </ligand>
</feature>
<protein>
    <submittedName>
        <fullName evidence="7">RNase adapter RapZ</fullName>
    </submittedName>
</protein>
<dbReference type="Pfam" id="PF03668">
    <property type="entry name" value="RapZ-like_N"/>
    <property type="match status" value="1"/>
</dbReference>
<comment type="caution">
    <text evidence="7">The sequence shown here is derived from an EMBL/GenBank/DDBJ whole genome shotgun (WGS) entry which is preliminary data.</text>
</comment>
<dbReference type="InterPro" id="IPR005337">
    <property type="entry name" value="RapZ-like"/>
</dbReference>
<evidence type="ECO:0000256" key="3">
    <source>
        <dbReference type="ARBA" id="ARBA00023134"/>
    </source>
</evidence>
<keyword evidence="3 4" id="KW-0342">GTP-binding</keyword>
<dbReference type="NCBIfam" id="NF003828">
    <property type="entry name" value="PRK05416.1"/>
    <property type="match status" value="1"/>
</dbReference>
<feature type="binding site" evidence="4">
    <location>
        <begin position="59"/>
        <end position="62"/>
    </location>
    <ligand>
        <name>GTP</name>
        <dbReference type="ChEBI" id="CHEBI:37565"/>
    </ligand>
</feature>
<evidence type="ECO:0000313" key="8">
    <source>
        <dbReference type="Proteomes" id="UP000469346"/>
    </source>
</evidence>
<reference evidence="7 8" key="1">
    <citation type="submission" date="2020-02" db="EMBL/GenBank/DDBJ databases">
        <title>Comparative genomics of sulfur disproportionating microorganisms.</title>
        <authorList>
            <person name="Ward L.M."/>
            <person name="Bertran E."/>
            <person name="Johnston D.T."/>
        </authorList>
    </citation>
    <scope>NUCLEOTIDE SEQUENCE [LARGE SCALE GENOMIC DNA]</scope>
    <source>
        <strain evidence="7 8">DSM 100025</strain>
    </source>
</reference>
<evidence type="ECO:0000256" key="2">
    <source>
        <dbReference type="ARBA" id="ARBA00022840"/>
    </source>
</evidence>
<dbReference type="InterPro" id="IPR027417">
    <property type="entry name" value="P-loop_NTPase"/>
</dbReference>
<accession>A0A6N9TKE1</accession>
<feature type="domain" description="RapZ-like N-terminal" evidence="5">
    <location>
        <begin position="1"/>
        <end position="153"/>
    </location>
</feature>
<dbReference type="Proteomes" id="UP000469346">
    <property type="component" value="Unassembled WGS sequence"/>
</dbReference>
<dbReference type="InterPro" id="IPR053930">
    <property type="entry name" value="RapZ-like_N"/>
</dbReference>
<organism evidence="7 8">
    <name type="scientific">Dissulfurirhabdus thermomarina</name>
    <dbReference type="NCBI Taxonomy" id="1765737"/>
    <lineage>
        <taxon>Bacteria</taxon>
        <taxon>Deltaproteobacteria</taxon>
        <taxon>Dissulfurirhabdaceae</taxon>
        <taxon>Dissulfurirhabdus</taxon>
    </lineage>
</organism>
<dbReference type="GO" id="GO:0005525">
    <property type="term" value="F:GTP binding"/>
    <property type="evidence" value="ECO:0007669"/>
    <property type="project" value="UniProtKB-UniRule"/>
</dbReference>
<dbReference type="PANTHER" id="PTHR30448">
    <property type="entry name" value="RNASE ADAPTER PROTEIN RAPZ"/>
    <property type="match status" value="1"/>
</dbReference>
<dbReference type="PIRSF" id="PIRSF005052">
    <property type="entry name" value="P-loopkin"/>
    <property type="match status" value="1"/>
</dbReference>
<dbReference type="HAMAP" id="MF_00636">
    <property type="entry name" value="RapZ_like"/>
    <property type="match status" value="1"/>
</dbReference>
<dbReference type="SUPFAM" id="SSF52540">
    <property type="entry name" value="P-loop containing nucleoside triphosphate hydrolases"/>
    <property type="match status" value="1"/>
</dbReference>
<keyword evidence="8" id="KW-1185">Reference proteome</keyword>